<evidence type="ECO:0000256" key="1">
    <source>
        <dbReference type="SAM" id="Coils"/>
    </source>
</evidence>
<organism evidence="3 4">
    <name type="scientific">Cerrena zonata</name>
    <dbReference type="NCBI Taxonomy" id="2478898"/>
    <lineage>
        <taxon>Eukaryota</taxon>
        <taxon>Fungi</taxon>
        <taxon>Dikarya</taxon>
        <taxon>Basidiomycota</taxon>
        <taxon>Agaricomycotina</taxon>
        <taxon>Agaricomycetes</taxon>
        <taxon>Polyporales</taxon>
        <taxon>Cerrenaceae</taxon>
        <taxon>Cerrena</taxon>
    </lineage>
</organism>
<dbReference type="GO" id="GO:0005525">
    <property type="term" value="F:GTP binding"/>
    <property type="evidence" value="ECO:0007669"/>
    <property type="project" value="InterPro"/>
</dbReference>
<evidence type="ECO:0000259" key="2">
    <source>
        <dbReference type="Pfam" id="PF01926"/>
    </source>
</evidence>
<name>A0AAW0GJK7_9APHY</name>
<evidence type="ECO:0000313" key="3">
    <source>
        <dbReference type="EMBL" id="KAK7690423.1"/>
    </source>
</evidence>
<keyword evidence="1" id="KW-0175">Coiled coil</keyword>
<dbReference type="EMBL" id="JASBNA010000006">
    <property type="protein sequence ID" value="KAK7690423.1"/>
    <property type="molecule type" value="Genomic_DNA"/>
</dbReference>
<dbReference type="Pfam" id="PF01926">
    <property type="entry name" value="MMR_HSR1"/>
    <property type="match status" value="1"/>
</dbReference>
<dbReference type="InterPro" id="IPR027417">
    <property type="entry name" value="P-loop_NTPase"/>
</dbReference>
<accession>A0AAW0GJK7</accession>
<keyword evidence="4" id="KW-1185">Reference proteome</keyword>
<dbReference type="Gene3D" id="3.40.50.300">
    <property type="entry name" value="P-loop containing nucleotide triphosphate hydrolases"/>
    <property type="match status" value="1"/>
</dbReference>
<comment type="caution">
    <text evidence="3">The sequence shown here is derived from an EMBL/GenBank/DDBJ whole genome shotgun (WGS) entry which is preliminary data.</text>
</comment>
<proteinExistence type="predicted"/>
<dbReference type="InterPro" id="IPR006073">
    <property type="entry name" value="GTP-bd"/>
</dbReference>
<gene>
    <name evidence="3" type="ORF">QCA50_005520</name>
</gene>
<dbReference type="SUPFAM" id="SSF52540">
    <property type="entry name" value="P-loop containing nucleoside triphosphate hydrolases"/>
    <property type="match status" value="1"/>
</dbReference>
<dbReference type="AlphaFoldDB" id="A0AAW0GJK7"/>
<reference evidence="3 4" key="1">
    <citation type="submission" date="2022-09" db="EMBL/GenBank/DDBJ databases">
        <authorList>
            <person name="Palmer J.M."/>
        </authorList>
    </citation>
    <scope>NUCLEOTIDE SEQUENCE [LARGE SCALE GENOMIC DNA]</scope>
    <source>
        <strain evidence="3 4">DSM 7382</strain>
    </source>
</reference>
<evidence type="ECO:0000313" key="4">
    <source>
        <dbReference type="Proteomes" id="UP001385951"/>
    </source>
</evidence>
<feature type="domain" description="G" evidence="2">
    <location>
        <begin position="11"/>
        <end position="88"/>
    </location>
</feature>
<sequence>MSSASQHETATIAVMGATGSGKTSFINLASGSDLTVGYGLESCTGEVEAATPFILNNKTVTLIDTPGFDDTTRSEAEILGLISHFLAATYENGRKLNGVVYLHRISDYRMGGVARRNFRLFRELCGEDALKNVVIVTNMWGDVTLQVGEAREAELARSDHFYRAILDKGAHMLRHDNTLESARAIISAAMGLVPEALLVQHEMVDEELYVSETSAGQELQADLDKQAKVYRDNISAIKQEMIEILAKRDAARNQELQSLRIDLIRARQSLERVEKESRKLQDDLTEHQKLLVKRMREAAEVIEDKETSLRKLQKQNFTQQAQIEELKMKVAETQQDSNASIRAVLDQYREELEVARVEEGRKTQAMLQTASEAHAVEIQLLHQKLAEQTKANETKVQTIHKAHQEALSRQAAQFQRRIAGTSLPGYTAAPTSPGQQQDTRKSRILHLIVVGGQERIRLSPEDWQSLGYAVNAL</sequence>
<feature type="coiled-coil region" evidence="1">
    <location>
        <begin position="234"/>
        <end position="358"/>
    </location>
</feature>
<dbReference type="Proteomes" id="UP001385951">
    <property type="component" value="Unassembled WGS sequence"/>
</dbReference>
<dbReference type="CDD" id="cd00882">
    <property type="entry name" value="Ras_like_GTPase"/>
    <property type="match status" value="1"/>
</dbReference>
<protein>
    <recommendedName>
        <fullName evidence="2">G domain-containing protein</fullName>
    </recommendedName>
</protein>